<gene>
    <name evidence="2" type="ORF">G3I50_16295</name>
</gene>
<dbReference type="InterPro" id="IPR042099">
    <property type="entry name" value="ANL_N_sf"/>
</dbReference>
<proteinExistence type="predicted"/>
<dbReference type="AlphaFoldDB" id="A0A7K3RXQ6"/>
<dbReference type="PANTHER" id="PTHR45527">
    <property type="entry name" value="NONRIBOSOMAL PEPTIDE SYNTHETASE"/>
    <property type="match status" value="1"/>
</dbReference>
<dbReference type="GO" id="GO:0047527">
    <property type="term" value="F:2,3-dihydroxybenzoate-serine ligase activity"/>
    <property type="evidence" value="ECO:0007669"/>
    <property type="project" value="TreeGrafter"/>
</dbReference>
<name>A0A7K3RXQ6_9ACTN</name>
<dbReference type="EMBL" id="JAAGMP010000737">
    <property type="protein sequence ID" value="NEC19803.1"/>
    <property type="molecule type" value="Genomic_DNA"/>
</dbReference>
<dbReference type="PANTHER" id="PTHR45527:SF1">
    <property type="entry name" value="FATTY ACID SYNTHASE"/>
    <property type="match status" value="1"/>
</dbReference>
<sequence>LLVTDRATARSLDTDPATVLLLDDPATVRAAADAAPLAPRPAHGDAPAYVIHTSGSTGRPKGVVVTRAAVVNFLLCLADTLDFRGSERLLAVTTVGFDIAVLELFLPLITGGTVVLADREQVRDPALLAGLIDTARPTVMQATPSLWRALLDARPDAVDGLLALAGGEALAPDLARRLVAHGAELVNLYGPTETTIWSTAGTLDATAAEDPHIGTPLWNTRALVLGRGLVPLPAGITGELYLAGDGLALGYLGRPGQTAERFTAEPGGPPGARMYRTGDLARLRADGTLEIVGRADHQVKIRGHRIEPG</sequence>
<evidence type="ECO:0000313" key="3">
    <source>
        <dbReference type="Proteomes" id="UP000469670"/>
    </source>
</evidence>
<accession>A0A7K3RXQ6</accession>
<dbReference type="InterPro" id="IPR000873">
    <property type="entry name" value="AMP-dep_synth/lig_dom"/>
</dbReference>
<feature type="domain" description="AMP-dependent synthetase/ligase" evidence="1">
    <location>
        <begin position="15"/>
        <end position="252"/>
    </location>
</feature>
<dbReference type="InterPro" id="IPR020845">
    <property type="entry name" value="AMP-binding_CS"/>
</dbReference>
<dbReference type="PROSITE" id="PS00455">
    <property type="entry name" value="AMP_BINDING"/>
    <property type="match status" value="1"/>
</dbReference>
<reference evidence="2 3" key="1">
    <citation type="submission" date="2020-01" db="EMBL/GenBank/DDBJ databases">
        <title>Insect and environment-associated Actinomycetes.</title>
        <authorList>
            <person name="Currrie C."/>
            <person name="Chevrette M."/>
            <person name="Carlson C."/>
            <person name="Stubbendieck R."/>
            <person name="Wendt-Pienkowski E."/>
        </authorList>
    </citation>
    <scope>NUCLEOTIDE SEQUENCE [LARGE SCALE GENOMIC DNA]</scope>
    <source>
        <strain evidence="2 3">SID7590</strain>
    </source>
</reference>
<evidence type="ECO:0000313" key="2">
    <source>
        <dbReference type="EMBL" id="NEC19803.1"/>
    </source>
</evidence>
<comment type="caution">
    <text evidence="2">The sequence shown here is derived from an EMBL/GenBank/DDBJ whole genome shotgun (WGS) entry which is preliminary data.</text>
</comment>
<dbReference type="Proteomes" id="UP000469670">
    <property type="component" value="Unassembled WGS sequence"/>
</dbReference>
<evidence type="ECO:0000259" key="1">
    <source>
        <dbReference type="Pfam" id="PF00501"/>
    </source>
</evidence>
<dbReference type="GO" id="GO:0043041">
    <property type="term" value="P:amino acid activation for nonribosomal peptide biosynthetic process"/>
    <property type="evidence" value="ECO:0007669"/>
    <property type="project" value="TreeGrafter"/>
</dbReference>
<dbReference type="SUPFAM" id="SSF56801">
    <property type="entry name" value="Acetyl-CoA synthetase-like"/>
    <property type="match status" value="1"/>
</dbReference>
<dbReference type="GO" id="GO:0031177">
    <property type="term" value="F:phosphopantetheine binding"/>
    <property type="evidence" value="ECO:0007669"/>
    <property type="project" value="TreeGrafter"/>
</dbReference>
<protein>
    <submittedName>
        <fullName evidence="2">AMP-binding protein</fullName>
    </submittedName>
</protein>
<dbReference type="Pfam" id="PF00501">
    <property type="entry name" value="AMP-binding"/>
    <property type="match status" value="1"/>
</dbReference>
<dbReference type="GO" id="GO:0005829">
    <property type="term" value="C:cytosol"/>
    <property type="evidence" value="ECO:0007669"/>
    <property type="project" value="TreeGrafter"/>
</dbReference>
<organism evidence="2 3">
    <name type="scientific">Streptomyces parvus</name>
    <dbReference type="NCBI Taxonomy" id="66428"/>
    <lineage>
        <taxon>Bacteria</taxon>
        <taxon>Bacillati</taxon>
        <taxon>Actinomycetota</taxon>
        <taxon>Actinomycetes</taxon>
        <taxon>Kitasatosporales</taxon>
        <taxon>Streptomycetaceae</taxon>
        <taxon>Streptomyces</taxon>
    </lineage>
</organism>
<dbReference type="RefSeq" id="WP_164203096.1">
    <property type="nucleotide sequence ID" value="NZ_JAAGMP010000737.1"/>
</dbReference>
<dbReference type="GO" id="GO:0009366">
    <property type="term" value="C:enterobactin synthetase complex"/>
    <property type="evidence" value="ECO:0007669"/>
    <property type="project" value="TreeGrafter"/>
</dbReference>
<feature type="non-terminal residue" evidence="2">
    <location>
        <position position="309"/>
    </location>
</feature>
<feature type="non-terminal residue" evidence="2">
    <location>
        <position position="1"/>
    </location>
</feature>
<dbReference type="GO" id="GO:0009239">
    <property type="term" value="P:enterobactin biosynthetic process"/>
    <property type="evidence" value="ECO:0007669"/>
    <property type="project" value="TreeGrafter"/>
</dbReference>
<dbReference type="Gene3D" id="3.40.50.12780">
    <property type="entry name" value="N-terminal domain of ligase-like"/>
    <property type="match status" value="1"/>
</dbReference>